<protein>
    <submittedName>
        <fullName evidence="1">Uncharacterized protein</fullName>
    </submittedName>
</protein>
<dbReference type="EMBL" id="SSTD01015426">
    <property type="protein sequence ID" value="TYK02702.1"/>
    <property type="molecule type" value="Genomic_DNA"/>
</dbReference>
<proteinExistence type="predicted"/>
<dbReference type="AlphaFoldDB" id="A0A5D3BV69"/>
<evidence type="ECO:0000313" key="1">
    <source>
        <dbReference type="EMBL" id="TYK02702.1"/>
    </source>
</evidence>
<reference evidence="1 2" key="1">
    <citation type="submission" date="2019-08" db="EMBL/GenBank/DDBJ databases">
        <title>Draft genome sequences of two oriental melons (Cucumis melo L. var makuwa).</title>
        <authorList>
            <person name="Kwon S.-Y."/>
        </authorList>
    </citation>
    <scope>NUCLEOTIDE SEQUENCE [LARGE SCALE GENOMIC DNA]</scope>
    <source>
        <strain evidence="2">cv. Chang Bougi</strain>
        <tissue evidence="1">Leaf</tissue>
    </source>
</reference>
<sequence length="246" mass="27537">MDVDKIIVRKASWKALPTHGWDDIGKELLPTHSSPTCASASFSTFAHCLSMIVASMIIGTWAECAKRKVEHYYETTTLGNNFFLGGDFSLDLPFPSKKTRTSPFFSSVNHIMNTWLYRGTPYVSLTTSAYDPKIAMQSLMTSQRNIDKKVDHSRRLACYVGSNWRNGDVYMHGVVEAKPSIDVVCATSPDIHTANVSFKASSKDTSYDGVCPDVVFCADRPPVFCSVREEILEDIIKTIKFLKERN</sequence>
<name>A0A5D3BV69_CUCMM</name>
<evidence type="ECO:0000313" key="2">
    <source>
        <dbReference type="Proteomes" id="UP000321947"/>
    </source>
</evidence>
<dbReference type="Proteomes" id="UP000321947">
    <property type="component" value="Unassembled WGS sequence"/>
</dbReference>
<organism evidence="1 2">
    <name type="scientific">Cucumis melo var. makuwa</name>
    <name type="common">Oriental melon</name>
    <dbReference type="NCBI Taxonomy" id="1194695"/>
    <lineage>
        <taxon>Eukaryota</taxon>
        <taxon>Viridiplantae</taxon>
        <taxon>Streptophyta</taxon>
        <taxon>Embryophyta</taxon>
        <taxon>Tracheophyta</taxon>
        <taxon>Spermatophyta</taxon>
        <taxon>Magnoliopsida</taxon>
        <taxon>eudicotyledons</taxon>
        <taxon>Gunneridae</taxon>
        <taxon>Pentapetalae</taxon>
        <taxon>rosids</taxon>
        <taxon>fabids</taxon>
        <taxon>Cucurbitales</taxon>
        <taxon>Cucurbitaceae</taxon>
        <taxon>Benincaseae</taxon>
        <taxon>Cucumis</taxon>
    </lineage>
</organism>
<accession>A0A5D3BV69</accession>
<gene>
    <name evidence="1" type="ORF">E5676_scaffold1161G00330</name>
</gene>
<comment type="caution">
    <text evidence="1">The sequence shown here is derived from an EMBL/GenBank/DDBJ whole genome shotgun (WGS) entry which is preliminary data.</text>
</comment>